<accession>A0A8H3L3W6</accession>
<dbReference type="AlphaFoldDB" id="A0A8H3L3W6"/>
<organism evidence="1 2">
    <name type="scientific">Rhizophagus clarus</name>
    <dbReference type="NCBI Taxonomy" id="94130"/>
    <lineage>
        <taxon>Eukaryota</taxon>
        <taxon>Fungi</taxon>
        <taxon>Fungi incertae sedis</taxon>
        <taxon>Mucoromycota</taxon>
        <taxon>Glomeromycotina</taxon>
        <taxon>Glomeromycetes</taxon>
        <taxon>Glomerales</taxon>
        <taxon>Glomeraceae</taxon>
        <taxon>Rhizophagus</taxon>
    </lineage>
</organism>
<evidence type="ECO:0000313" key="1">
    <source>
        <dbReference type="EMBL" id="GES80169.1"/>
    </source>
</evidence>
<gene>
    <name evidence="1" type="ORF">RCL2_000746200</name>
</gene>
<proteinExistence type="predicted"/>
<protein>
    <submittedName>
        <fullName evidence="1">Uncharacterized protein</fullName>
    </submittedName>
</protein>
<evidence type="ECO:0000313" key="2">
    <source>
        <dbReference type="Proteomes" id="UP000615446"/>
    </source>
</evidence>
<reference evidence="1" key="1">
    <citation type="submission" date="2019-10" db="EMBL/GenBank/DDBJ databases">
        <title>Conservation and host-specific expression of non-tandemly repeated heterogenous ribosome RNA gene in arbuscular mycorrhizal fungi.</title>
        <authorList>
            <person name="Maeda T."/>
            <person name="Kobayashi Y."/>
            <person name="Nakagawa T."/>
            <person name="Ezawa T."/>
            <person name="Yamaguchi K."/>
            <person name="Bino T."/>
            <person name="Nishimoto Y."/>
            <person name="Shigenobu S."/>
            <person name="Kawaguchi M."/>
        </authorList>
    </citation>
    <scope>NUCLEOTIDE SEQUENCE</scope>
    <source>
        <strain evidence="1">HR1</strain>
    </source>
</reference>
<comment type="caution">
    <text evidence="1">The sequence shown here is derived from an EMBL/GenBank/DDBJ whole genome shotgun (WGS) entry which is preliminary data.</text>
</comment>
<dbReference type="Proteomes" id="UP000615446">
    <property type="component" value="Unassembled WGS sequence"/>
</dbReference>
<sequence length="98" mass="11825">MTRVLKQDILKQFKSIFYFFDKSLEPDNFEKVILPYLEKVYTFENAAYNLWSLELAAGKLRARLNNDRVKKKLVTHYQNLRIQREISEDSWFEGDETK</sequence>
<dbReference type="EMBL" id="BLAL01000047">
    <property type="protein sequence ID" value="GES80169.1"/>
    <property type="molecule type" value="Genomic_DNA"/>
</dbReference>
<name>A0A8H3L3W6_9GLOM</name>